<comment type="caution">
    <text evidence="2">The sequence shown here is derived from an EMBL/GenBank/DDBJ whole genome shotgun (WGS) entry which is preliminary data.</text>
</comment>
<name>A0A4Z0AAW2_9AGAM</name>
<proteinExistence type="predicted"/>
<reference evidence="2 3" key="1">
    <citation type="submission" date="2019-02" db="EMBL/GenBank/DDBJ databases">
        <title>Genome sequencing of the rare red list fungi Hericium alpestre (H. flagellum).</title>
        <authorList>
            <person name="Buettner E."/>
            <person name="Kellner H."/>
        </authorList>
    </citation>
    <scope>NUCLEOTIDE SEQUENCE [LARGE SCALE GENOMIC DNA]</scope>
    <source>
        <strain evidence="2 3">DSM 108284</strain>
    </source>
</reference>
<dbReference type="STRING" id="135208.A0A4Z0AAW2"/>
<evidence type="ECO:0000256" key="1">
    <source>
        <dbReference type="SAM" id="Phobius"/>
    </source>
</evidence>
<dbReference type="OrthoDB" id="3155837at2759"/>
<keyword evidence="1" id="KW-1133">Transmembrane helix</keyword>
<evidence type="ECO:0000313" key="3">
    <source>
        <dbReference type="Proteomes" id="UP000298061"/>
    </source>
</evidence>
<keyword evidence="3" id="KW-1185">Reference proteome</keyword>
<sequence>MADAFSLANIEAHRADFLGPGVVQTLVQALETGFLVSQSVRFWTRVAPGEPLLIRLLVAFVSLVAFFQTGAAFYSWWRIYVRNFGDWIASIDPGWPERIQSIVILTQRRALQIPLAAILLGSLITSIVVTASIFNFDFTSSLEPGAPPPPKLPVSIPFILSLALPAFLDILVTGIHAWLARCAGLTMSMDRHIARYHLMSSRRAPLLSALGLAGGPVDR</sequence>
<evidence type="ECO:0000313" key="2">
    <source>
        <dbReference type="EMBL" id="TFY83394.1"/>
    </source>
</evidence>
<organism evidence="2 3">
    <name type="scientific">Hericium alpestre</name>
    <dbReference type="NCBI Taxonomy" id="135208"/>
    <lineage>
        <taxon>Eukaryota</taxon>
        <taxon>Fungi</taxon>
        <taxon>Dikarya</taxon>
        <taxon>Basidiomycota</taxon>
        <taxon>Agaricomycotina</taxon>
        <taxon>Agaricomycetes</taxon>
        <taxon>Russulales</taxon>
        <taxon>Hericiaceae</taxon>
        <taxon>Hericium</taxon>
    </lineage>
</organism>
<dbReference type="EMBL" id="SFCI01000032">
    <property type="protein sequence ID" value="TFY83394.1"/>
    <property type="molecule type" value="Genomic_DNA"/>
</dbReference>
<feature type="transmembrane region" description="Helical" evidence="1">
    <location>
        <begin position="52"/>
        <end position="74"/>
    </location>
</feature>
<keyword evidence="1" id="KW-0812">Transmembrane</keyword>
<feature type="transmembrane region" description="Helical" evidence="1">
    <location>
        <begin position="156"/>
        <end position="179"/>
    </location>
</feature>
<feature type="transmembrane region" description="Helical" evidence="1">
    <location>
        <begin position="115"/>
        <end position="136"/>
    </location>
</feature>
<dbReference type="AlphaFoldDB" id="A0A4Z0AAW2"/>
<keyword evidence="1" id="KW-0472">Membrane</keyword>
<protein>
    <submittedName>
        <fullName evidence="2">Uncharacterized protein</fullName>
    </submittedName>
</protein>
<gene>
    <name evidence="2" type="ORF">EWM64_g619</name>
</gene>
<accession>A0A4Z0AAW2</accession>
<dbReference type="Proteomes" id="UP000298061">
    <property type="component" value="Unassembled WGS sequence"/>
</dbReference>